<dbReference type="AlphaFoldDB" id="A0A8S2SA58"/>
<sequence length="57" mass="6594">MGCTVSKTRLPELLPKRVSLHHDAILSSKKPVSQSTRFLENFLTIWLYDEASNKYEN</sequence>
<comment type="caution">
    <text evidence="1">The sequence shown here is derived from an EMBL/GenBank/DDBJ whole genome shotgun (WGS) entry which is preliminary data.</text>
</comment>
<name>A0A8S2SA58_9BILA</name>
<evidence type="ECO:0000313" key="1">
    <source>
        <dbReference type="EMBL" id="CAF4211179.1"/>
    </source>
</evidence>
<feature type="non-terminal residue" evidence="1">
    <location>
        <position position="1"/>
    </location>
</feature>
<gene>
    <name evidence="1" type="ORF">SMN809_LOCUS22319</name>
</gene>
<dbReference type="Proteomes" id="UP000676336">
    <property type="component" value="Unassembled WGS sequence"/>
</dbReference>
<protein>
    <submittedName>
        <fullName evidence="1">Uncharacterized protein</fullName>
    </submittedName>
</protein>
<reference evidence="1" key="1">
    <citation type="submission" date="2021-02" db="EMBL/GenBank/DDBJ databases">
        <authorList>
            <person name="Nowell W R."/>
        </authorList>
    </citation>
    <scope>NUCLEOTIDE SEQUENCE</scope>
</reference>
<dbReference type="EMBL" id="CAJOBI010020196">
    <property type="protein sequence ID" value="CAF4211179.1"/>
    <property type="molecule type" value="Genomic_DNA"/>
</dbReference>
<organism evidence="1 2">
    <name type="scientific">Rotaria magnacalcarata</name>
    <dbReference type="NCBI Taxonomy" id="392030"/>
    <lineage>
        <taxon>Eukaryota</taxon>
        <taxon>Metazoa</taxon>
        <taxon>Spiralia</taxon>
        <taxon>Gnathifera</taxon>
        <taxon>Rotifera</taxon>
        <taxon>Eurotatoria</taxon>
        <taxon>Bdelloidea</taxon>
        <taxon>Philodinida</taxon>
        <taxon>Philodinidae</taxon>
        <taxon>Rotaria</taxon>
    </lineage>
</organism>
<accession>A0A8S2SA58</accession>
<feature type="non-terminal residue" evidence="1">
    <location>
        <position position="57"/>
    </location>
</feature>
<evidence type="ECO:0000313" key="2">
    <source>
        <dbReference type="Proteomes" id="UP000676336"/>
    </source>
</evidence>
<proteinExistence type="predicted"/>